<keyword evidence="2" id="KW-1185">Reference proteome</keyword>
<evidence type="ECO:0000313" key="2">
    <source>
        <dbReference type="Proteomes" id="UP000823786"/>
    </source>
</evidence>
<proteinExistence type="predicted"/>
<gene>
    <name evidence="1" type="ORF">J2Z75_001302</name>
</gene>
<dbReference type="RefSeq" id="WP_209849454.1">
    <property type="nucleotide sequence ID" value="NZ_JAGGJV010000002.1"/>
</dbReference>
<dbReference type="InterPro" id="IPR000944">
    <property type="entry name" value="Tscrpt_reg_Rrf2"/>
</dbReference>
<accession>A0ABS4EIN4</accession>
<dbReference type="InterPro" id="IPR036388">
    <property type="entry name" value="WH-like_DNA-bd_sf"/>
</dbReference>
<dbReference type="PROSITE" id="PS51197">
    <property type="entry name" value="HTH_RRF2_2"/>
    <property type="match status" value="1"/>
</dbReference>
<dbReference type="Proteomes" id="UP000823786">
    <property type="component" value="Unassembled WGS sequence"/>
</dbReference>
<dbReference type="PANTHER" id="PTHR33221">
    <property type="entry name" value="WINGED HELIX-TURN-HELIX TRANSCRIPTIONAL REGULATOR, RRF2 FAMILY"/>
    <property type="match status" value="1"/>
</dbReference>
<comment type="caution">
    <text evidence="1">The sequence shown here is derived from an EMBL/GenBank/DDBJ whole genome shotgun (WGS) entry which is preliminary data.</text>
</comment>
<dbReference type="Pfam" id="PF02082">
    <property type="entry name" value="Rrf2"/>
    <property type="match status" value="1"/>
</dbReference>
<dbReference type="SUPFAM" id="SSF46785">
    <property type="entry name" value="Winged helix' DNA-binding domain"/>
    <property type="match status" value="1"/>
</dbReference>
<protein>
    <submittedName>
        <fullName evidence="1">Rrf2 family transcriptional repressor of oqxAB</fullName>
    </submittedName>
</protein>
<dbReference type="PANTHER" id="PTHR33221:SF15">
    <property type="entry name" value="HTH-TYPE TRANSCRIPTIONAL REGULATOR YWGB-RELATED"/>
    <property type="match status" value="1"/>
</dbReference>
<dbReference type="InterPro" id="IPR036390">
    <property type="entry name" value="WH_DNA-bd_sf"/>
</dbReference>
<name>A0ABS4EIN4_9HYPH</name>
<evidence type="ECO:0000313" key="1">
    <source>
        <dbReference type="EMBL" id="MBP1857806.1"/>
    </source>
</evidence>
<sequence>MNSAFFIPISSWHPVTDVNRAKLGQKERRSVPGRCGSTADDASGLKPPESFAMSALTVWFFQKPALVCASMMDTRFSSALQIIITVAVNEKNNTRSTSDTLAAKLDAKPSLVRKLLAPLMQKNILVSSEGYQGGYRLGRPASAIYLSEIYLAVTPDKKIWATRDDIPAECFISSNINEWSEKLGKEAEQALLGLLGEKSVEDAIAELATIDGGKCPLGRTLAP</sequence>
<dbReference type="Gene3D" id="1.10.10.10">
    <property type="entry name" value="Winged helix-like DNA-binding domain superfamily/Winged helix DNA-binding domain"/>
    <property type="match status" value="1"/>
</dbReference>
<organism evidence="1 2">
    <name type="scientific">Rhizobium herbae</name>
    <dbReference type="NCBI Taxonomy" id="508661"/>
    <lineage>
        <taxon>Bacteria</taxon>
        <taxon>Pseudomonadati</taxon>
        <taxon>Pseudomonadota</taxon>
        <taxon>Alphaproteobacteria</taxon>
        <taxon>Hyphomicrobiales</taxon>
        <taxon>Rhizobiaceae</taxon>
        <taxon>Rhizobium/Agrobacterium group</taxon>
        <taxon>Rhizobium</taxon>
    </lineage>
</organism>
<reference evidence="1 2" key="1">
    <citation type="submission" date="2021-03" db="EMBL/GenBank/DDBJ databases">
        <title>Genomic Encyclopedia of Type Strains, Phase IV (KMG-IV): sequencing the most valuable type-strain genomes for metagenomic binning, comparative biology and taxonomic classification.</title>
        <authorList>
            <person name="Goeker M."/>
        </authorList>
    </citation>
    <scope>NUCLEOTIDE SEQUENCE [LARGE SCALE GENOMIC DNA]</scope>
    <source>
        <strain evidence="1 2">DSM 26427</strain>
    </source>
</reference>
<dbReference type="EMBL" id="JAGGJV010000002">
    <property type="protein sequence ID" value="MBP1857806.1"/>
    <property type="molecule type" value="Genomic_DNA"/>
</dbReference>